<proteinExistence type="predicted"/>
<dbReference type="Gene3D" id="3.30.70.1900">
    <property type="match status" value="1"/>
</dbReference>
<dbReference type="PATRIC" id="fig|1603606.3.peg.1792"/>
<accession>A0A0M3QFP4</accession>
<dbReference type="KEGG" id="des:DSOUD_1645"/>
<dbReference type="Proteomes" id="UP000057158">
    <property type="component" value="Chromosome"/>
</dbReference>
<evidence type="ECO:0000259" key="1">
    <source>
        <dbReference type="Pfam" id="PF10040"/>
    </source>
</evidence>
<name>A0A0M3QFP4_9BACT</name>
<organism evidence="2 3">
    <name type="scientific">Desulfuromonas soudanensis</name>
    <dbReference type="NCBI Taxonomy" id="1603606"/>
    <lineage>
        <taxon>Bacteria</taxon>
        <taxon>Pseudomonadati</taxon>
        <taxon>Thermodesulfobacteriota</taxon>
        <taxon>Desulfuromonadia</taxon>
        <taxon>Desulfuromonadales</taxon>
        <taxon>Desulfuromonadaceae</taxon>
        <taxon>Desulfuromonas</taxon>
    </lineage>
</organism>
<dbReference type="STRING" id="1603606.DSOUD_1645"/>
<reference evidence="2 3" key="1">
    <citation type="submission" date="2015-07" db="EMBL/GenBank/DDBJ databases">
        <title>Isolation and Genomic Characterization of a Novel Halophilic Metal-Reducing Deltaproteobacterium from the Deep Subsurface.</title>
        <authorList>
            <person name="Badalamenti J.P."/>
            <person name="Summers Z.M."/>
            <person name="Gralnick J.A."/>
            <person name="Bond D.R."/>
        </authorList>
    </citation>
    <scope>NUCLEOTIDE SEQUENCE [LARGE SCALE GENOMIC DNA]</scope>
    <source>
        <strain evidence="2 3">WTL</strain>
    </source>
</reference>
<dbReference type="OrthoDB" id="5401346at2"/>
<dbReference type="EMBL" id="CP010802">
    <property type="protein sequence ID" value="ALC16423.1"/>
    <property type="molecule type" value="Genomic_DNA"/>
</dbReference>
<protein>
    <recommendedName>
        <fullName evidence="1">CRISPR-associated protein Cas6 C-terminal domain-containing protein</fullName>
    </recommendedName>
</protein>
<dbReference type="Pfam" id="PF10040">
    <property type="entry name" value="CRISPR_Cas6"/>
    <property type="match status" value="1"/>
</dbReference>
<feature type="domain" description="CRISPR-associated protein Cas6 C-terminal" evidence="1">
    <location>
        <begin position="191"/>
        <end position="311"/>
    </location>
</feature>
<sequence length="317" mass="35018">MFFHDSPESLAGVEFSRIHFLLEFQEPFTVDSAILLSLRRDLLRAARHALGVDRVGRGGEAFAALFDPPLFSDPVLVRRHQRPAPGFVLHPSPGEVRAYDCGDTLRLPVLLLGTAVQQLGDFAATLQKLGQMGLCRGEGLFDLVAIEAEDPSGDQRCLWQEGSDLGHMAPPIIDTPWWLARRDFSGRELSLEFLTPARLLSGGKPLFRPNFTQIFPFVLRRVTSMIAAHCHCEIVGDPDPLLRAARSLEEIDNGLEWRDYKLLERADRDQEIGGLVGSLRLAGDALDAILWVLHLGSLFNVGKNAAYGSGCYRLAAP</sequence>
<evidence type="ECO:0000313" key="3">
    <source>
        <dbReference type="Proteomes" id="UP000057158"/>
    </source>
</evidence>
<dbReference type="AlphaFoldDB" id="A0A0M3QFP4"/>
<keyword evidence="3" id="KW-1185">Reference proteome</keyword>
<dbReference type="InterPro" id="IPR019267">
    <property type="entry name" value="CRISPR-assoc_Cas6_C"/>
</dbReference>
<gene>
    <name evidence="2" type="ORF">DSOUD_1645</name>
</gene>
<dbReference type="RefSeq" id="WP_053550525.1">
    <property type="nucleotide sequence ID" value="NZ_CP010802.1"/>
</dbReference>
<evidence type="ECO:0000313" key="2">
    <source>
        <dbReference type="EMBL" id="ALC16423.1"/>
    </source>
</evidence>